<sequence>MLKNVFSTLIFLFIIVISQEQTYGALHGATKKKVDEANKNGPYLGLVIPNTFELDPLLNNPNYESTNRVIDYAGRRFRFGRIHKTPVILVMCGMGLVNTAVVTQLLLTLFEIKGVIHYGIAGNANPNLHIGDVTIAQNWSHSALWAWQRYGDGPENSLPFEREGGFTREIGHLKFGTYSSNGDDDNLLNNVWYQAEEVYPVDSTPEQTKQAFWIPVDSNYLSISKALENLKLEDCINATTCLDPPPKVATVQRGTSANIYLDNAAYRNFLYNKFNVSPVEMESAGIALICSQQNVPFIVFRALSDLAGGGSADKNEADIFSGLSANNSVIVTVEFIKLLEASQQGCQLSKFKHQEEGATESLRRDRELKTVNKLPTLQ</sequence>
<comment type="caution">
    <text evidence="3">The sequence shown here is derived from an EMBL/GenBank/DDBJ whole genome shotgun (WGS) entry which is preliminary data.</text>
</comment>
<dbReference type="InterPro" id="IPR000845">
    <property type="entry name" value="Nucleoside_phosphorylase_d"/>
</dbReference>
<feature type="chain" id="PRO_5024429605" description="Nucleoside phosphorylase domain-containing protein" evidence="1">
    <location>
        <begin position="25"/>
        <end position="378"/>
    </location>
</feature>
<evidence type="ECO:0000259" key="2">
    <source>
        <dbReference type="Pfam" id="PF01048"/>
    </source>
</evidence>
<dbReference type="EMBL" id="SZYD01000016">
    <property type="protein sequence ID" value="KAD3337664.1"/>
    <property type="molecule type" value="Genomic_DNA"/>
</dbReference>
<dbReference type="PANTHER" id="PTHR21234">
    <property type="entry name" value="PURINE NUCLEOSIDE PHOSPHORYLASE"/>
    <property type="match status" value="1"/>
</dbReference>
<dbReference type="InterPro" id="IPR035994">
    <property type="entry name" value="Nucleoside_phosphorylase_sf"/>
</dbReference>
<evidence type="ECO:0000256" key="1">
    <source>
        <dbReference type="SAM" id="SignalP"/>
    </source>
</evidence>
<dbReference type="PANTHER" id="PTHR21234:SF19">
    <property type="entry name" value="BARK STORAGE PROTEIN B-LIKE"/>
    <property type="match status" value="1"/>
</dbReference>
<dbReference type="AlphaFoldDB" id="A0A5N6MAN7"/>
<dbReference type="Gene3D" id="3.40.50.1580">
    <property type="entry name" value="Nucleoside phosphorylase domain"/>
    <property type="match status" value="1"/>
</dbReference>
<feature type="signal peptide" evidence="1">
    <location>
        <begin position="1"/>
        <end position="24"/>
    </location>
</feature>
<dbReference type="OrthoDB" id="1891335at2759"/>
<keyword evidence="1" id="KW-0732">Signal</keyword>
<protein>
    <recommendedName>
        <fullName evidence="2">Nucleoside phosphorylase domain-containing protein</fullName>
    </recommendedName>
</protein>
<proteinExistence type="predicted"/>
<evidence type="ECO:0000313" key="3">
    <source>
        <dbReference type="EMBL" id="KAD3337664.1"/>
    </source>
</evidence>
<keyword evidence="4" id="KW-1185">Reference proteome</keyword>
<accession>A0A5N6MAN7</accession>
<evidence type="ECO:0000313" key="4">
    <source>
        <dbReference type="Proteomes" id="UP000326396"/>
    </source>
</evidence>
<dbReference type="Proteomes" id="UP000326396">
    <property type="component" value="Linkage Group LG6"/>
</dbReference>
<dbReference type="GO" id="GO:0003824">
    <property type="term" value="F:catalytic activity"/>
    <property type="evidence" value="ECO:0007669"/>
    <property type="project" value="InterPro"/>
</dbReference>
<dbReference type="CDD" id="cd09008">
    <property type="entry name" value="MTAN"/>
    <property type="match status" value="1"/>
</dbReference>
<dbReference type="Pfam" id="PF01048">
    <property type="entry name" value="PNP_UDP_1"/>
    <property type="match status" value="1"/>
</dbReference>
<reference evidence="3 4" key="1">
    <citation type="submission" date="2019-05" db="EMBL/GenBank/DDBJ databases">
        <title>Mikania micrantha, genome provides insights into the molecular mechanism of rapid growth.</title>
        <authorList>
            <person name="Liu B."/>
        </authorList>
    </citation>
    <scope>NUCLEOTIDE SEQUENCE [LARGE SCALE GENOMIC DNA]</scope>
    <source>
        <strain evidence="3">NLD-2019</strain>
        <tissue evidence="3">Leaf</tissue>
    </source>
</reference>
<feature type="domain" description="Nucleoside phosphorylase" evidence="2">
    <location>
        <begin position="45"/>
        <end position="336"/>
    </location>
</feature>
<organism evidence="3 4">
    <name type="scientific">Mikania micrantha</name>
    <name type="common">bitter vine</name>
    <dbReference type="NCBI Taxonomy" id="192012"/>
    <lineage>
        <taxon>Eukaryota</taxon>
        <taxon>Viridiplantae</taxon>
        <taxon>Streptophyta</taxon>
        <taxon>Embryophyta</taxon>
        <taxon>Tracheophyta</taxon>
        <taxon>Spermatophyta</taxon>
        <taxon>Magnoliopsida</taxon>
        <taxon>eudicotyledons</taxon>
        <taxon>Gunneridae</taxon>
        <taxon>Pentapetalae</taxon>
        <taxon>asterids</taxon>
        <taxon>campanulids</taxon>
        <taxon>Asterales</taxon>
        <taxon>Asteraceae</taxon>
        <taxon>Asteroideae</taxon>
        <taxon>Heliantheae alliance</taxon>
        <taxon>Eupatorieae</taxon>
        <taxon>Mikania</taxon>
    </lineage>
</organism>
<dbReference type="GO" id="GO:0009116">
    <property type="term" value="P:nucleoside metabolic process"/>
    <property type="evidence" value="ECO:0007669"/>
    <property type="project" value="InterPro"/>
</dbReference>
<dbReference type="SUPFAM" id="SSF53167">
    <property type="entry name" value="Purine and uridine phosphorylases"/>
    <property type="match status" value="1"/>
</dbReference>
<gene>
    <name evidence="3" type="ORF">E3N88_33184</name>
</gene>
<name>A0A5N6MAN7_9ASTR</name>